<gene>
    <name evidence="1" type="primary">AVEN_35965_1</name>
    <name evidence="1" type="ORF">TNIN_106291</name>
</gene>
<evidence type="ECO:0000313" key="2">
    <source>
        <dbReference type="Proteomes" id="UP000886998"/>
    </source>
</evidence>
<dbReference type="EMBL" id="BMAV01004930">
    <property type="protein sequence ID" value="GFY45594.1"/>
    <property type="molecule type" value="Genomic_DNA"/>
</dbReference>
<dbReference type="AlphaFoldDB" id="A0A8X6X289"/>
<name>A0A8X6X289_9ARAC</name>
<protein>
    <submittedName>
        <fullName evidence="1">Uncharacterized protein</fullName>
    </submittedName>
</protein>
<dbReference type="Proteomes" id="UP000886998">
    <property type="component" value="Unassembled WGS sequence"/>
</dbReference>
<sequence length="112" mass="11842">MLKSACRKGEEVSLQIDKTKTTNHDMYLTQIGKGKRITISKTQLKKTAGFLPFLAPLISALIAGTKALVLGAASGAAGWGAKKALVTISGSGCKKSPLERESIKIGNIRRSD</sequence>
<evidence type="ECO:0000313" key="1">
    <source>
        <dbReference type="EMBL" id="GFY45594.1"/>
    </source>
</evidence>
<organism evidence="1 2">
    <name type="scientific">Trichonephila inaurata madagascariensis</name>
    <dbReference type="NCBI Taxonomy" id="2747483"/>
    <lineage>
        <taxon>Eukaryota</taxon>
        <taxon>Metazoa</taxon>
        <taxon>Ecdysozoa</taxon>
        <taxon>Arthropoda</taxon>
        <taxon>Chelicerata</taxon>
        <taxon>Arachnida</taxon>
        <taxon>Araneae</taxon>
        <taxon>Araneomorphae</taxon>
        <taxon>Entelegynae</taxon>
        <taxon>Araneoidea</taxon>
        <taxon>Nephilidae</taxon>
        <taxon>Trichonephila</taxon>
        <taxon>Trichonephila inaurata</taxon>
    </lineage>
</organism>
<dbReference type="OrthoDB" id="6459476at2759"/>
<comment type="caution">
    <text evidence="1">The sequence shown here is derived from an EMBL/GenBank/DDBJ whole genome shotgun (WGS) entry which is preliminary data.</text>
</comment>
<proteinExistence type="predicted"/>
<accession>A0A8X6X289</accession>
<keyword evidence="2" id="KW-1185">Reference proteome</keyword>
<reference evidence="1" key="1">
    <citation type="submission" date="2020-08" db="EMBL/GenBank/DDBJ databases">
        <title>Multicomponent nature underlies the extraordinary mechanical properties of spider dragline silk.</title>
        <authorList>
            <person name="Kono N."/>
            <person name="Nakamura H."/>
            <person name="Mori M."/>
            <person name="Yoshida Y."/>
            <person name="Ohtoshi R."/>
            <person name="Malay A.D."/>
            <person name="Moran D.A.P."/>
            <person name="Tomita M."/>
            <person name="Numata K."/>
            <person name="Arakawa K."/>
        </authorList>
    </citation>
    <scope>NUCLEOTIDE SEQUENCE</scope>
</reference>